<dbReference type="EMBL" id="QJKJ01014554">
    <property type="protein sequence ID" value="RDX64105.1"/>
    <property type="molecule type" value="Genomic_DNA"/>
</dbReference>
<name>A0A371EDJ4_MUCPR</name>
<sequence>MVTCLFVINFQLDICKISYSTTCIFDVNLQLDIDYHYEIKTSNFYLETYNLIWYNTNRIKVTSYYKSSHLQLLKRRAKSNVPIAKTSIKLDVPVGQSSTVNKS</sequence>
<reference evidence="1" key="1">
    <citation type="submission" date="2018-05" db="EMBL/GenBank/DDBJ databases">
        <title>Draft genome of Mucuna pruriens seed.</title>
        <authorList>
            <person name="Nnadi N.E."/>
            <person name="Vos R."/>
            <person name="Hasami M.H."/>
            <person name="Devisetty U.K."/>
            <person name="Aguiy J.C."/>
        </authorList>
    </citation>
    <scope>NUCLEOTIDE SEQUENCE [LARGE SCALE GENOMIC DNA]</scope>
    <source>
        <strain evidence="1">JCA_2017</strain>
    </source>
</reference>
<evidence type="ECO:0000313" key="1">
    <source>
        <dbReference type="EMBL" id="RDX64105.1"/>
    </source>
</evidence>
<accession>A0A371EDJ4</accession>
<organism evidence="1 2">
    <name type="scientific">Mucuna pruriens</name>
    <name type="common">Velvet bean</name>
    <name type="synonym">Dolichos pruriens</name>
    <dbReference type="NCBI Taxonomy" id="157652"/>
    <lineage>
        <taxon>Eukaryota</taxon>
        <taxon>Viridiplantae</taxon>
        <taxon>Streptophyta</taxon>
        <taxon>Embryophyta</taxon>
        <taxon>Tracheophyta</taxon>
        <taxon>Spermatophyta</taxon>
        <taxon>Magnoliopsida</taxon>
        <taxon>eudicotyledons</taxon>
        <taxon>Gunneridae</taxon>
        <taxon>Pentapetalae</taxon>
        <taxon>rosids</taxon>
        <taxon>fabids</taxon>
        <taxon>Fabales</taxon>
        <taxon>Fabaceae</taxon>
        <taxon>Papilionoideae</taxon>
        <taxon>50 kb inversion clade</taxon>
        <taxon>NPAAA clade</taxon>
        <taxon>indigoferoid/millettioid clade</taxon>
        <taxon>Phaseoleae</taxon>
        <taxon>Mucuna</taxon>
    </lineage>
</organism>
<gene>
    <name evidence="1" type="ORF">CR513_57378</name>
</gene>
<dbReference type="Proteomes" id="UP000257109">
    <property type="component" value="Unassembled WGS sequence"/>
</dbReference>
<proteinExistence type="predicted"/>
<evidence type="ECO:0000313" key="2">
    <source>
        <dbReference type="Proteomes" id="UP000257109"/>
    </source>
</evidence>
<feature type="non-terminal residue" evidence="1">
    <location>
        <position position="1"/>
    </location>
</feature>
<protein>
    <submittedName>
        <fullName evidence="1">Uncharacterized protein</fullName>
    </submittedName>
</protein>
<dbReference type="AlphaFoldDB" id="A0A371EDJ4"/>
<keyword evidence="2" id="KW-1185">Reference proteome</keyword>
<comment type="caution">
    <text evidence="1">The sequence shown here is derived from an EMBL/GenBank/DDBJ whole genome shotgun (WGS) entry which is preliminary data.</text>
</comment>